<evidence type="ECO:0000313" key="4">
    <source>
        <dbReference type="Proteomes" id="UP000178615"/>
    </source>
</evidence>
<dbReference type="Proteomes" id="UP000178615">
    <property type="component" value="Unassembled WGS sequence"/>
</dbReference>
<evidence type="ECO:0000259" key="2">
    <source>
        <dbReference type="Pfam" id="PF00534"/>
    </source>
</evidence>
<protein>
    <recommendedName>
        <fullName evidence="2">Glycosyl transferase family 1 domain-containing protein</fullName>
    </recommendedName>
</protein>
<dbReference type="Pfam" id="PF00534">
    <property type="entry name" value="Glycos_transf_1"/>
    <property type="match status" value="1"/>
</dbReference>
<dbReference type="CDD" id="cd03809">
    <property type="entry name" value="GT4_MtfB-like"/>
    <property type="match status" value="1"/>
</dbReference>
<organism evidence="3 4">
    <name type="scientific">candidate division WWE3 bacterium RBG_19FT_COMBO_34_6</name>
    <dbReference type="NCBI Taxonomy" id="1802612"/>
    <lineage>
        <taxon>Bacteria</taxon>
        <taxon>Katanobacteria</taxon>
    </lineage>
</organism>
<dbReference type="InterPro" id="IPR001296">
    <property type="entry name" value="Glyco_trans_1"/>
</dbReference>
<gene>
    <name evidence="3" type="ORF">A2V49_02170</name>
</gene>
<accession>A0A1F4UNE5</accession>
<evidence type="ECO:0000256" key="1">
    <source>
        <dbReference type="ARBA" id="ARBA00022679"/>
    </source>
</evidence>
<dbReference type="EMBL" id="MEUV01000005">
    <property type="protein sequence ID" value="OGC46382.1"/>
    <property type="molecule type" value="Genomic_DNA"/>
</dbReference>
<dbReference type="PANTHER" id="PTHR46401">
    <property type="entry name" value="GLYCOSYLTRANSFERASE WBBK-RELATED"/>
    <property type="match status" value="1"/>
</dbReference>
<proteinExistence type="predicted"/>
<dbReference type="AlphaFoldDB" id="A0A1F4UNE5"/>
<evidence type="ECO:0000313" key="3">
    <source>
        <dbReference type="EMBL" id="OGC46382.1"/>
    </source>
</evidence>
<dbReference type="GO" id="GO:0016757">
    <property type="term" value="F:glycosyltransferase activity"/>
    <property type="evidence" value="ECO:0007669"/>
    <property type="project" value="InterPro"/>
</dbReference>
<name>A0A1F4UNE5_UNCKA</name>
<dbReference type="SUPFAM" id="SSF53756">
    <property type="entry name" value="UDP-Glycosyltransferase/glycogen phosphorylase"/>
    <property type="match status" value="1"/>
</dbReference>
<dbReference type="PANTHER" id="PTHR46401:SF2">
    <property type="entry name" value="GLYCOSYLTRANSFERASE WBBK-RELATED"/>
    <property type="match status" value="1"/>
</dbReference>
<dbReference type="Gene3D" id="3.40.50.2000">
    <property type="entry name" value="Glycogen Phosphorylase B"/>
    <property type="match status" value="2"/>
</dbReference>
<feature type="domain" description="Glycosyl transferase family 1" evidence="2">
    <location>
        <begin position="195"/>
        <end position="361"/>
    </location>
</feature>
<reference evidence="3 4" key="1">
    <citation type="journal article" date="2016" name="Nat. Commun.">
        <title>Thousands of microbial genomes shed light on interconnected biogeochemical processes in an aquifer system.</title>
        <authorList>
            <person name="Anantharaman K."/>
            <person name="Brown C.T."/>
            <person name="Hug L.A."/>
            <person name="Sharon I."/>
            <person name="Castelle C.J."/>
            <person name="Probst A.J."/>
            <person name="Thomas B.C."/>
            <person name="Singh A."/>
            <person name="Wilkins M.J."/>
            <person name="Karaoz U."/>
            <person name="Brodie E.L."/>
            <person name="Williams K.H."/>
            <person name="Hubbard S.S."/>
            <person name="Banfield J.F."/>
        </authorList>
    </citation>
    <scope>NUCLEOTIDE SEQUENCE [LARGE SCALE GENOMIC DNA]</scope>
</reference>
<dbReference type="GO" id="GO:0009103">
    <property type="term" value="P:lipopolysaccharide biosynthetic process"/>
    <property type="evidence" value="ECO:0007669"/>
    <property type="project" value="TreeGrafter"/>
</dbReference>
<comment type="caution">
    <text evidence="3">The sequence shown here is derived from an EMBL/GenBank/DDBJ whole genome shotgun (WGS) entry which is preliminary data.</text>
</comment>
<keyword evidence="1" id="KW-0808">Transferase</keyword>
<sequence>MRIGIDARFYGKAGPGRYTKNIVKHLEKVDNSNDYFIFLKKDGFEQYNPENNKFIKILSDYPWYSFAEQTKFLLLLLRYKLDLFYVPHFNIPVLYPGRIVTAIPDMTMHTYSTQRGTTLPIWYFKIKKIVYKFVFWLAVARSFKVIVPSQNVISDFLKNLKFKQSKYVLAYEGVDPDFFTKEENPRMILDKYKIKTPFILSVGSMYEHKNVEGLIEAYKILKIKHGYKGQLVLVSKKDKFSQRIYEMIKSQKLDEDILVLAYRLKGVSSDIVVSDKEITALRQCAQVYSMAAFKEGFSLTALEAMVCGLPAALSDIDCHHEVYDDSVLYFDPYDPQDIADKINILLTDEDIRKILIAKGYEQIKKYDWLNTAKITLSVFIEAVKQTN</sequence>